<keyword evidence="4 14" id="KW-0963">Cytoplasm</keyword>
<evidence type="ECO:0000313" key="19">
    <source>
        <dbReference type="Proteomes" id="UP000218327"/>
    </source>
</evidence>
<keyword evidence="5 14" id="KW-0436">Ligase</keyword>
<dbReference type="InterPro" id="IPR009008">
    <property type="entry name" value="Val/Leu/Ile-tRNA-synth_edit"/>
</dbReference>
<proteinExistence type="inferred from homology"/>
<dbReference type="GO" id="GO:0000049">
    <property type="term" value="F:tRNA binding"/>
    <property type="evidence" value="ECO:0007669"/>
    <property type="project" value="InterPro"/>
</dbReference>
<feature type="binding site" evidence="14">
    <location>
        <position position="925"/>
    </location>
    <ligand>
        <name>Zn(2+)</name>
        <dbReference type="ChEBI" id="CHEBI:29105"/>
    </ligand>
</feature>
<dbReference type="InterPro" id="IPR023585">
    <property type="entry name" value="Ile-tRNA-ligase_type1"/>
</dbReference>
<gene>
    <name evidence="14" type="primary">ileS</name>
    <name evidence="18" type="ORF">COA96_13680</name>
</gene>
<evidence type="ECO:0000256" key="8">
    <source>
        <dbReference type="ARBA" id="ARBA00022833"/>
    </source>
</evidence>
<dbReference type="FunFam" id="3.40.50.620:FF:000042">
    <property type="entry name" value="Isoleucine--tRNA ligase"/>
    <property type="match status" value="1"/>
</dbReference>
<dbReference type="Gene3D" id="1.10.10.830">
    <property type="entry name" value="Ile-tRNA synthetase CP2 domain-like"/>
    <property type="match status" value="1"/>
</dbReference>
<evidence type="ECO:0000256" key="12">
    <source>
        <dbReference type="ARBA" id="ARBA00025217"/>
    </source>
</evidence>
<keyword evidence="6 14" id="KW-0479">Metal-binding</keyword>
<keyword evidence="10 14" id="KW-0648">Protein biosynthesis</keyword>
<dbReference type="InterPro" id="IPR002301">
    <property type="entry name" value="Ile-tRNA-ligase"/>
</dbReference>
<keyword evidence="7 14" id="KW-0547">Nucleotide-binding</keyword>
<dbReference type="InterPro" id="IPR013155">
    <property type="entry name" value="M/V/L/I-tRNA-synth_anticd-bd"/>
</dbReference>
<feature type="domain" description="Methionyl/Valyl/Leucyl/Isoleucyl-tRNA synthetase anticodon-binding" evidence="17">
    <location>
        <begin position="690"/>
        <end position="845"/>
    </location>
</feature>
<feature type="binding site" evidence="14">
    <location>
        <position position="610"/>
    </location>
    <ligand>
        <name>ATP</name>
        <dbReference type="ChEBI" id="CHEBI:30616"/>
    </ligand>
</feature>
<dbReference type="InterPro" id="IPR001412">
    <property type="entry name" value="aa-tRNA-synth_I_CS"/>
</dbReference>
<dbReference type="GO" id="GO:0008270">
    <property type="term" value="F:zinc ion binding"/>
    <property type="evidence" value="ECO:0007669"/>
    <property type="project" value="UniProtKB-UniRule"/>
</dbReference>
<feature type="domain" description="Aminoacyl-tRNA synthetase class Ia" evidence="15">
    <location>
        <begin position="28"/>
        <end position="645"/>
    </location>
</feature>
<feature type="binding site" evidence="14">
    <location>
        <position position="566"/>
    </location>
    <ligand>
        <name>L-isoleucyl-5'-AMP</name>
        <dbReference type="ChEBI" id="CHEBI:178002"/>
    </ligand>
</feature>
<dbReference type="GO" id="GO:0005829">
    <property type="term" value="C:cytosol"/>
    <property type="evidence" value="ECO:0007669"/>
    <property type="project" value="TreeGrafter"/>
</dbReference>
<evidence type="ECO:0000256" key="4">
    <source>
        <dbReference type="ARBA" id="ARBA00022490"/>
    </source>
</evidence>
<accession>A0A2A5AV01</accession>
<evidence type="ECO:0000256" key="1">
    <source>
        <dbReference type="ARBA" id="ARBA00004496"/>
    </source>
</evidence>
<evidence type="ECO:0000256" key="11">
    <source>
        <dbReference type="ARBA" id="ARBA00023146"/>
    </source>
</evidence>
<dbReference type="Gene3D" id="3.40.50.620">
    <property type="entry name" value="HUPs"/>
    <property type="match status" value="2"/>
</dbReference>
<feature type="short sequence motif" description="'HIGH' region" evidence="14">
    <location>
        <begin position="58"/>
        <end position="68"/>
    </location>
</feature>
<comment type="caution">
    <text evidence="18">The sequence shown here is derived from an EMBL/GenBank/DDBJ whole genome shotgun (WGS) entry which is preliminary data.</text>
</comment>
<feature type="binding site" evidence="14">
    <location>
        <position position="908"/>
    </location>
    <ligand>
        <name>Zn(2+)</name>
        <dbReference type="ChEBI" id="CHEBI:29105"/>
    </ligand>
</feature>
<evidence type="ECO:0000259" key="15">
    <source>
        <dbReference type="Pfam" id="PF00133"/>
    </source>
</evidence>
<dbReference type="InterPro" id="IPR033708">
    <property type="entry name" value="Anticodon_Ile_BEm"/>
</dbReference>
<keyword evidence="11 14" id="KW-0030">Aminoacyl-tRNA synthetase</keyword>
<evidence type="ECO:0000256" key="5">
    <source>
        <dbReference type="ARBA" id="ARBA00022598"/>
    </source>
</evidence>
<keyword evidence="8 14" id="KW-0862">Zinc</keyword>
<comment type="subunit">
    <text evidence="3 14">Monomer.</text>
</comment>
<dbReference type="Gene3D" id="1.10.730.20">
    <property type="match status" value="1"/>
</dbReference>
<dbReference type="NCBIfam" id="TIGR00392">
    <property type="entry name" value="ileS"/>
    <property type="match status" value="1"/>
</dbReference>
<dbReference type="FunFam" id="3.40.50.620:FF:000048">
    <property type="entry name" value="Isoleucine--tRNA ligase"/>
    <property type="match status" value="1"/>
</dbReference>
<dbReference type="FunFam" id="1.10.730.20:FF:000001">
    <property type="entry name" value="Isoleucine--tRNA ligase"/>
    <property type="match status" value="1"/>
</dbReference>
<dbReference type="PANTHER" id="PTHR42765:SF1">
    <property type="entry name" value="ISOLEUCINE--TRNA LIGASE, MITOCHONDRIAL"/>
    <property type="match status" value="1"/>
</dbReference>
<dbReference type="Pfam" id="PF06827">
    <property type="entry name" value="zf-FPG_IleRS"/>
    <property type="match status" value="1"/>
</dbReference>
<protein>
    <recommendedName>
        <fullName evidence="14">Isoleucine--tRNA ligase</fullName>
        <ecNumber evidence="14">6.1.1.5</ecNumber>
    </recommendedName>
    <alternativeName>
        <fullName evidence="14">Isoleucyl-tRNA synthetase</fullName>
        <shortName evidence="14">IleRS</shortName>
    </alternativeName>
</protein>
<dbReference type="Pfam" id="PF00133">
    <property type="entry name" value="tRNA-synt_1"/>
    <property type="match status" value="1"/>
</dbReference>
<feature type="domain" description="Zinc finger FPG/IleRS-type" evidence="16">
    <location>
        <begin position="903"/>
        <end position="931"/>
    </location>
</feature>
<dbReference type="GO" id="GO:0002161">
    <property type="term" value="F:aminoacyl-tRNA deacylase activity"/>
    <property type="evidence" value="ECO:0007669"/>
    <property type="project" value="InterPro"/>
</dbReference>
<dbReference type="GO" id="GO:0006428">
    <property type="term" value="P:isoleucyl-tRNA aminoacylation"/>
    <property type="evidence" value="ECO:0007669"/>
    <property type="project" value="UniProtKB-UniRule"/>
</dbReference>
<comment type="catalytic activity">
    <reaction evidence="13 14">
        <text>tRNA(Ile) + L-isoleucine + ATP = L-isoleucyl-tRNA(Ile) + AMP + diphosphate</text>
        <dbReference type="Rhea" id="RHEA:11060"/>
        <dbReference type="Rhea" id="RHEA-COMP:9666"/>
        <dbReference type="Rhea" id="RHEA-COMP:9695"/>
        <dbReference type="ChEBI" id="CHEBI:30616"/>
        <dbReference type="ChEBI" id="CHEBI:33019"/>
        <dbReference type="ChEBI" id="CHEBI:58045"/>
        <dbReference type="ChEBI" id="CHEBI:78442"/>
        <dbReference type="ChEBI" id="CHEBI:78528"/>
        <dbReference type="ChEBI" id="CHEBI:456215"/>
        <dbReference type="EC" id="6.1.1.5"/>
    </reaction>
</comment>
<evidence type="ECO:0000256" key="6">
    <source>
        <dbReference type="ARBA" id="ARBA00022723"/>
    </source>
</evidence>
<name>A0A2A5AV01_9GAMM</name>
<dbReference type="InterPro" id="IPR009080">
    <property type="entry name" value="tRNAsynth_Ia_anticodon-bd"/>
</dbReference>
<comment type="function">
    <text evidence="12 14">Catalyzes the attachment of isoleucine to tRNA(Ile). As IleRS can inadvertently accommodate and process structurally similar amino acids such as valine, to avoid such errors it has two additional distinct tRNA(Ile)-dependent editing activities. One activity is designated as 'pretransfer' editing and involves the hydrolysis of activated Val-AMP. The other activity is designated 'posttransfer' editing and involves deacylation of mischarged Val-tRNA(Ile).</text>
</comment>
<evidence type="ECO:0000256" key="3">
    <source>
        <dbReference type="ARBA" id="ARBA00011245"/>
    </source>
</evidence>
<dbReference type="PROSITE" id="PS00178">
    <property type="entry name" value="AA_TRNA_LIGASE_I"/>
    <property type="match status" value="1"/>
</dbReference>
<dbReference type="HAMAP" id="MF_02002">
    <property type="entry name" value="Ile_tRNA_synth_type1"/>
    <property type="match status" value="1"/>
</dbReference>
<evidence type="ECO:0000256" key="10">
    <source>
        <dbReference type="ARBA" id="ARBA00022917"/>
    </source>
</evidence>
<comment type="domain">
    <text evidence="14">IleRS has two distinct active sites: one for aminoacylation and one for editing. The misactivated valine is translocated from the active site to the editing site, which sterically excludes the correctly activated isoleucine. The single editing site contains two valyl binding pockets, one specific for each substrate (Val-AMP or Val-tRNA(Ile)).</text>
</comment>
<evidence type="ECO:0000256" key="14">
    <source>
        <dbReference type="HAMAP-Rule" id="MF_02002"/>
    </source>
</evidence>
<dbReference type="SUPFAM" id="SSF50677">
    <property type="entry name" value="ValRS/IleRS/LeuRS editing domain"/>
    <property type="match status" value="1"/>
</dbReference>
<evidence type="ECO:0000256" key="13">
    <source>
        <dbReference type="ARBA" id="ARBA00048359"/>
    </source>
</evidence>
<evidence type="ECO:0000259" key="17">
    <source>
        <dbReference type="Pfam" id="PF08264"/>
    </source>
</evidence>
<dbReference type="PRINTS" id="PR00984">
    <property type="entry name" value="TRNASYNTHILE"/>
</dbReference>
<dbReference type="InterPro" id="IPR002300">
    <property type="entry name" value="aa-tRNA-synth_Ia"/>
</dbReference>
<evidence type="ECO:0000259" key="16">
    <source>
        <dbReference type="Pfam" id="PF06827"/>
    </source>
</evidence>
<dbReference type="PANTHER" id="PTHR42765">
    <property type="entry name" value="SOLEUCYL-TRNA SYNTHETASE"/>
    <property type="match status" value="1"/>
</dbReference>
<dbReference type="GO" id="GO:0004822">
    <property type="term" value="F:isoleucine-tRNA ligase activity"/>
    <property type="evidence" value="ECO:0007669"/>
    <property type="project" value="UniProtKB-UniRule"/>
</dbReference>
<dbReference type="SUPFAM" id="SSF47323">
    <property type="entry name" value="Anticodon-binding domain of a subclass of class I aminoacyl-tRNA synthetases"/>
    <property type="match status" value="1"/>
</dbReference>
<evidence type="ECO:0000313" key="18">
    <source>
        <dbReference type="EMBL" id="PCJ22696.1"/>
    </source>
</evidence>
<dbReference type="GO" id="GO:0005524">
    <property type="term" value="F:ATP binding"/>
    <property type="evidence" value="ECO:0007669"/>
    <property type="project" value="UniProtKB-UniRule"/>
</dbReference>
<dbReference type="EMBL" id="NVVJ01000053">
    <property type="protein sequence ID" value="PCJ22696.1"/>
    <property type="molecule type" value="Genomic_DNA"/>
</dbReference>
<dbReference type="InterPro" id="IPR014729">
    <property type="entry name" value="Rossmann-like_a/b/a_fold"/>
</dbReference>
<dbReference type="SUPFAM" id="SSF52374">
    <property type="entry name" value="Nucleotidylyl transferase"/>
    <property type="match status" value="1"/>
</dbReference>
<comment type="cofactor">
    <cofactor evidence="14">
        <name>Zn(2+)</name>
        <dbReference type="ChEBI" id="CHEBI:29105"/>
    </cofactor>
    <text evidence="14">Binds 1 zinc ion per subunit.</text>
</comment>
<evidence type="ECO:0000256" key="2">
    <source>
        <dbReference type="ARBA" id="ARBA00006887"/>
    </source>
</evidence>
<dbReference type="InterPro" id="IPR050081">
    <property type="entry name" value="Ile-tRNA_ligase"/>
</dbReference>
<dbReference type="Proteomes" id="UP000218327">
    <property type="component" value="Unassembled WGS sequence"/>
</dbReference>
<feature type="binding site" evidence="14">
    <location>
        <position position="905"/>
    </location>
    <ligand>
        <name>Zn(2+)</name>
        <dbReference type="ChEBI" id="CHEBI:29105"/>
    </ligand>
</feature>
<sequence length="942" mass="105955">MSDYKDTLNLPHTDFPMKANLAQREPSILAKWQETGLYQRICEKNKGKPKFVLHDGPPYANGELHLGHAINKSLKDFVVKAKSLNGFDAPYIPGWDCHGLPIEHNVEKKKGKAGQKISHAEFRQACREYAAKQVEIQKKGFIRLGVFGDWDNPYLTMDFSTEADIVRALGKIAANGHLVKGYKPVYWSVVGASALAEAEVEYQDKTSFAIDVRFSADSRDSFLSVFNVESSIPENIPVSVVIWTTTPWTLPSNQAVCLHAELDYALVQCELEYGSELMVLAKDMVADIMQRYQCENYEVLGSATGAELENQLLQHPFVDRKVPVILGEHVTTEAGTGAVHTAPDHGVDDFNVGREYGLGTLNLVDENGVFTTGAGEFAGAHVYKVDEAIISKLTECKALVMMNKITHSYAHCWRTKTPLIYRATPQWFISMSEKDLLGSALKAVEDTKWVPDWGKARIELMLKGSPDWCVSRQRTWGVPITLFVNKETQALHPNTAELIEQIAKKIEQDGIEAWFQLEAEELLGDEASLYEKVTDTLDVWFDSGVSHFSVLQRRDELHYPADLYLEGSDQHRGWFQSSLKTAIAMNGTAPYKEVVTHGFFVDSEGKKMSKSLGNTVAPEKIFNQYGADILRLWVAATDYRSEMTVSDEIFKRVADSYRRIRNTARFMLSNLNGFDPATDQVSADEMVAVDYWITRQCQLLQDDVIEHYDNYNFLNIYQRIHNFCVSELGGFYLDVIKDRQYTTKADSVARRSTQTAMYHILEMLSRMIAPILSFTADELWQSIPGERVDSVFLSNFADGEKQYAELSDFPDEFWRKILTVKTAVNKQLEAKRADKTVGSSLSAEIDLYCESDLADLLRKLESELRFALIVSRVTIHSLGEADSTAVSTEVDGLKLSISASAHQKCERCWHHTADVGQDATHPSLCVRCVDNIEGEGESRAFV</sequence>
<organism evidence="18 19">
    <name type="scientific">SAR86 cluster bacterium</name>
    <dbReference type="NCBI Taxonomy" id="2030880"/>
    <lineage>
        <taxon>Bacteria</taxon>
        <taxon>Pseudomonadati</taxon>
        <taxon>Pseudomonadota</taxon>
        <taxon>Gammaproteobacteria</taxon>
        <taxon>SAR86 cluster</taxon>
    </lineage>
</organism>
<feature type="short sequence motif" description="'KMSKS' region" evidence="14">
    <location>
        <begin position="607"/>
        <end position="611"/>
    </location>
</feature>
<reference evidence="19" key="1">
    <citation type="submission" date="2017-08" db="EMBL/GenBank/DDBJ databases">
        <title>A dynamic microbial community with high functional redundancy inhabits the cold, oxic subseafloor aquifer.</title>
        <authorList>
            <person name="Tully B.J."/>
            <person name="Wheat C.G."/>
            <person name="Glazer B.T."/>
            <person name="Huber J.A."/>
        </authorList>
    </citation>
    <scope>NUCLEOTIDE SEQUENCE [LARGE SCALE GENOMIC DNA]</scope>
</reference>
<comment type="subcellular location">
    <subcellularLocation>
        <location evidence="1 14">Cytoplasm</location>
    </subcellularLocation>
</comment>
<dbReference type="Pfam" id="PF08264">
    <property type="entry name" value="Anticodon_1"/>
    <property type="match status" value="1"/>
</dbReference>
<dbReference type="AlphaFoldDB" id="A0A2A5AV01"/>
<comment type="similarity">
    <text evidence="2 14">Belongs to the class-I aminoacyl-tRNA synthetase family. IleS type 1 subfamily.</text>
</comment>
<evidence type="ECO:0000256" key="9">
    <source>
        <dbReference type="ARBA" id="ARBA00022840"/>
    </source>
</evidence>
<feature type="binding site" evidence="14">
    <location>
        <position position="928"/>
    </location>
    <ligand>
        <name>Zn(2+)</name>
        <dbReference type="ChEBI" id="CHEBI:29105"/>
    </ligand>
</feature>
<dbReference type="EC" id="6.1.1.5" evidence="14"/>
<evidence type="ECO:0000256" key="7">
    <source>
        <dbReference type="ARBA" id="ARBA00022741"/>
    </source>
</evidence>
<keyword evidence="9 14" id="KW-0067">ATP-binding</keyword>
<dbReference type="CDD" id="cd07960">
    <property type="entry name" value="Anticodon_Ia_Ile_BEm"/>
    <property type="match status" value="1"/>
</dbReference>
<dbReference type="InterPro" id="IPR010663">
    <property type="entry name" value="Znf_FPG/IleRS"/>
</dbReference>